<evidence type="ECO:0000259" key="9">
    <source>
        <dbReference type="PROSITE" id="PS50089"/>
    </source>
</evidence>
<dbReference type="GO" id="GO:0008270">
    <property type="term" value="F:zinc ion binding"/>
    <property type="evidence" value="ECO:0007669"/>
    <property type="project" value="UniProtKB-KW"/>
</dbReference>
<keyword evidence="3" id="KW-0479">Metal-binding</keyword>
<dbReference type="PROSITE" id="PS50119">
    <property type="entry name" value="ZF_BBOX"/>
    <property type="match status" value="1"/>
</dbReference>
<dbReference type="SMART" id="SM00449">
    <property type="entry name" value="SPRY"/>
    <property type="match status" value="1"/>
</dbReference>
<dbReference type="Gene3D" id="3.30.40.10">
    <property type="entry name" value="Zinc/RING finger domain, C3HC4 (zinc finger)"/>
    <property type="match status" value="1"/>
</dbReference>
<dbReference type="CDD" id="cd12888">
    <property type="entry name" value="SPRY_PRY_TRIM7_like"/>
    <property type="match status" value="1"/>
</dbReference>
<evidence type="ECO:0000256" key="5">
    <source>
        <dbReference type="ARBA" id="ARBA00022833"/>
    </source>
</evidence>
<feature type="domain" description="B30.2/SPRY" evidence="11">
    <location>
        <begin position="286"/>
        <end position="475"/>
    </location>
</feature>
<evidence type="ECO:0000313" key="13">
    <source>
        <dbReference type="RefSeq" id="XP_020633159.2"/>
    </source>
</evidence>
<dbReference type="Proteomes" id="UP001652642">
    <property type="component" value="Chromosome 2"/>
</dbReference>
<dbReference type="InterPro" id="IPR003879">
    <property type="entry name" value="Butyrophylin_SPRY"/>
</dbReference>
<dbReference type="InterPro" id="IPR001841">
    <property type="entry name" value="Znf_RING"/>
</dbReference>
<dbReference type="OrthoDB" id="9419562at2759"/>
<dbReference type="CDD" id="cd19795">
    <property type="entry name" value="Bbox2_TRIM68_C-IV"/>
    <property type="match status" value="1"/>
</dbReference>
<dbReference type="Gene3D" id="2.60.120.920">
    <property type="match status" value="1"/>
</dbReference>
<dbReference type="AlphaFoldDB" id="A0A6J0SHB1"/>
<dbReference type="SMART" id="SM00589">
    <property type="entry name" value="PRY"/>
    <property type="match status" value="1"/>
</dbReference>
<dbReference type="InterPro" id="IPR013083">
    <property type="entry name" value="Znf_RING/FYVE/PHD"/>
</dbReference>
<dbReference type="Pfam" id="PF13765">
    <property type="entry name" value="PRY"/>
    <property type="match status" value="1"/>
</dbReference>
<evidence type="ECO:0000256" key="7">
    <source>
        <dbReference type="PROSITE-ProRule" id="PRU00024"/>
    </source>
</evidence>
<keyword evidence="2" id="KW-0528">Neurotoxin</keyword>
<evidence type="ECO:0000313" key="14">
    <source>
        <dbReference type="RefSeq" id="XP_072844693.1"/>
    </source>
</evidence>
<dbReference type="PROSITE" id="PS50089">
    <property type="entry name" value="ZF_RING_2"/>
    <property type="match status" value="1"/>
</dbReference>
<dbReference type="RefSeq" id="XP_020633159.2">
    <property type="nucleotide sequence ID" value="XM_020777500.2"/>
</dbReference>
<evidence type="ECO:0000256" key="4">
    <source>
        <dbReference type="ARBA" id="ARBA00022771"/>
    </source>
</evidence>
<protein>
    <submittedName>
        <fullName evidence="13 14">Tripartite motif-containing protein 10-like</fullName>
    </submittedName>
</protein>
<dbReference type="InterPro" id="IPR001870">
    <property type="entry name" value="B30.2/SPRY"/>
</dbReference>
<dbReference type="InterPro" id="IPR013320">
    <property type="entry name" value="ConA-like_dom_sf"/>
</dbReference>
<sequence length="475" mass="55502">MALSSSSKSVENAASCPICFECLTDPVTLDCGHNFCRDCITKYCEEWEWMGELECPICKAKFQKGNFRSNWQLASIAEAIKQRLQSLEEDLCLQHKEKLPLFCKEDNKLVCFVCKQSPEHNTHTVIRKEEAAQEYKEQLCSRLELLKKERKRILKYKEKREKESQDLLRQTKAEMKKMKIEFGQLHQFLEEQEKLLMAQMEEVKKEIARKREEHLVRLSEKLSSLEGFMREMEAKRQEPSSDFLKDVRGILQSHEKEETFQNPEAFSPELKSKIQRVYDRNAFLAERMKQFKVTLLCGPQVQKANVTLDPDTAHPSLVLSEDCKSVNREFRWQKVPDNPKRFSWCRHVLGREGFNAGRHFWEVTVENEGFWAVGVARKSVRREGHVSLRPEEGIWVVGGWREEYRAFSDPLEYYLPLKGKLRRIRVSLNYEEGQVAFHDADTGSHLHTFSGASFSGETLFPFFRVEENASITISL</sequence>
<dbReference type="InterPro" id="IPR000315">
    <property type="entry name" value="Znf_B-box"/>
</dbReference>
<dbReference type="PROSITE" id="PS50188">
    <property type="entry name" value="B302_SPRY"/>
    <property type="match status" value="1"/>
</dbReference>
<dbReference type="SUPFAM" id="SSF49899">
    <property type="entry name" value="Concanavalin A-like lectins/glucanases"/>
    <property type="match status" value="1"/>
</dbReference>
<evidence type="ECO:0000256" key="6">
    <source>
        <dbReference type="ARBA" id="ARBA00034460"/>
    </source>
</evidence>
<comment type="similarity">
    <text evidence="1">Belongs to the ohanin/vespryn family.</text>
</comment>
<dbReference type="GeneID" id="110069932"/>
<dbReference type="InParanoid" id="A0A6J0SHB1"/>
<dbReference type="InterPro" id="IPR027370">
    <property type="entry name" value="Znf-RING_euk"/>
</dbReference>
<dbReference type="SUPFAM" id="SSF57845">
    <property type="entry name" value="B-box zinc-binding domain"/>
    <property type="match status" value="1"/>
</dbReference>
<dbReference type="InterPro" id="IPR050143">
    <property type="entry name" value="TRIM/RBCC"/>
</dbReference>
<dbReference type="PANTHER" id="PTHR24103">
    <property type="entry name" value="E3 UBIQUITIN-PROTEIN LIGASE TRIM"/>
    <property type="match status" value="1"/>
</dbReference>
<evidence type="ECO:0000256" key="8">
    <source>
        <dbReference type="SAM" id="Coils"/>
    </source>
</evidence>
<name>A0A6J0SHB1_9SAUR</name>
<feature type="coiled-coil region" evidence="8">
    <location>
        <begin position="146"/>
        <end position="235"/>
    </location>
</feature>
<evidence type="ECO:0000259" key="11">
    <source>
        <dbReference type="PROSITE" id="PS50188"/>
    </source>
</evidence>
<dbReference type="RefSeq" id="XP_072844693.1">
    <property type="nucleotide sequence ID" value="XM_072988592.1"/>
</dbReference>
<evidence type="ECO:0000256" key="2">
    <source>
        <dbReference type="ARBA" id="ARBA00022699"/>
    </source>
</evidence>
<evidence type="ECO:0000313" key="12">
    <source>
        <dbReference type="Proteomes" id="UP001652642"/>
    </source>
</evidence>
<keyword evidence="2" id="KW-0800">Toxin</keyword>
<organism evidence="12 13">
    <name type="scientific">Pogona vitticeps</name>
    <name type="common">central bearded dragon</name>
    <dbReference type="NCBI Taxonomy" id="103695"/>
    <lineage>
        <taxon>Eukaryota</taxon>
        <taxon>Metazoa</taxon>
        <taxon>Chordata</taxon>
        <taxon>Craniata</taxon>
        <taxon>Vertebrata</taxon>
        <taxon>Euteleostomi</taxon>
        <taxon>Lepidosauria</taxon>
        <taxon>Squamata</taxon>
        <taxon>Bifurcata</taxon>
        <taxon>Unidentata</taxon>
        <taxon>Episquamata</taxon>
        <taxon>Toxicofera</taxon>
        <taxon>Iguania</taxon>
        <taxon>Acrodonta</taxon>
        <taxon>Agamidae</taxon>
        <taxon>Amphibolurinae</taxon>
        <taxon>Pogona</taxon>
    </lineage>
</organism>
<dbReference type="SUPFAM" id="SSF57850">
    <property type="entry name" value="RING/U-box"/>
    <property type="match status" value="1"/>
</dbReference>
<dbReference type="InterPro" id="IPR006574">
    <property type="entry name" value="PRY"/>
</dbReference>
<feature type="domain" description="RING-type" evidence="9">
    <location>
        <begin position="16"/>
        <end position="59"/>
    </location>
</feature>
<dbReference type="InterPro" id="IPR003877">
    <property type="entry name" value="SPRY_dom"/>
</dbReference>
<dbReference type="Pfam" id="PF13445">
    <property type="entry name" value="zf-RING_UBOX"/>
    <property type="match status" value="1"/>
</dbReference>
<keyword evidence="12" id="KW-1185">Reference proteome</keyword>
<dbReference type="Pfam" id="PF00643">
    <property type="entry name" value="zf-B_box"/>
    <property type="match status" value="1"/>
</dbReference>
<dbReference type="KEGG" id="pvt:110069932"/>
<evidence type="ECO:0000256" key="3">
    <source>
        <dbReference type="ARBA" id="ARBA00022723"/>
    </source>
</evidence>
<keyword evidence="4 7" id="KW-0863">Zinc-finger</keyword>
<keyword evidence="8" id="KW-0175">Coiled coil</keyword>
<gene>
    <name evidence="13 14" type="primary">LOC110069932</name>
</gene>
<proteinExistence type="inferred from homology"/>
<evidence type="ECO:0000259" key="10">
    <source>
        <dbReference type="PROSITE" id="PS50119"/>
    </source>
</evidence>
<evidence type="ECO:0000256" key="1">
    <source>
        <dbReference type="ARBA" id="ARBA00009651"/>
    </source>
</evidence>
<comment type="function">
    <text evidence="6">Neurotoxin that produces dose-dependent hypolocomotion and hyperalgesia in mice. May directly act on the central nervous system, as it is 6500-fold more potent when administered intracerebroventricularly than intraperitoneal.</text>
</comment>
<dbReference type="Gene3D" id="3.30.160.60">
    <property type="entry name" value="Classic Zinc Finger"/>
    <property type="match status" value="1"/>
</dbReference>
<accession>A0A6J0SHB1</accession>
<dbReference type="PRINTS" id="PR01407">
    <property type="entry name" value="BUTYPHLNCDUF"/>
</dbReference>
<reference evidence="12 13" key="1">
    <citation type="submission" date="2025-05" db="UniProtKB">
        <authorList>
            <consortium name="RefSeq"/>
        </authorList>
    </citation>
    <scope>NUCLEOTIDE SEQUENCE [LARGE SCALE GENOMIC DNA]</scope>
</reference>
<dbReference type="SMART" id="SM00336">
    <property type="entry name" value="BBOX"/>
    <property type="match status" value="1"/>
</dbReference>
<dbReference type="PROSITE" id="PS00518">
    <property type="entry name" value="ZF_RING_1"/>
    <property type="match status" value="1"/>
</dbReference>
<dbReference type="Pfam" id="PF00622">
    <property type="entry name" value="SPRY"/>
    <property type="match status" value="1"/>
</dbReference>
<feature type="domain" description="B box-type" evidence="10">
    <location>
        <begin position="87"/>
        <end position="128"/>
    </location>
</feature>
<dbReference type="InterPro" id="IPR017907">
    <property type="entry name" value="Znf_RING_CS"/>
</dbReference>
<keyword evidence="5" id="KW-0862">Zinc</keyword>
<dbReference type="SMART" id="SM00184">
    <property type="entry name" value="RING"/>
    <property type="match status" value="1"/>
</dbReference>
<dbReference type="InterPro" id="IPR043136">
    <property type="entry name" value="B30.2/SPRY_sf"/>
</dbReference>